<comment type="caution">
    <text evidence="6">The sequence shown here is derived from an EMBL/GenBank/DDBJ whole genome shotgun (WGS) entry which is preliminary data.</text>
</comment>
<proteinExistence type="predicted"/>
<dbReference type="PROSITE" id="PS51503">
    <property type="entry name" value="HIG1"/>
    <property type="match status" value="1"/>
</dbReference>
<feature type="domain" description="HIG1" evidence="5">
    <location>
        <begin position="1"/>
        <end position="69"/>
    </location>
</feature>
<dbReference type="STRING" id="1317121.ATO11_12020"/>
<dbReference type="PATRIC" id="fig|1317121.7.peg.3110"/>
<accession>A0A0L1JN96</accession>
<dbReference type="InterPro" id="IPR007667">
    <property type="entry name" value="Hypoxia_induced_domain"/>
</dbReference>
<dbReference type="EMBL" id="AQQZ01000005">
    <property type="protein sequence ID" value="KNG93182.1"/>
    <property type="molecule type" value="Genomic_DNA"/>
</dbReference>
<name>A0A0L1JN96_9RHOB</name>
<dbReference type="Pfam" id="PF04588">
    <property type="entry name" value="HIG_1_N"/>
    <property type="match status" value="1"/>
</dbReference>
<evidence type="ECO:0000313" key="6">
    <source>
        <dbReference type="EMBL" id="KNG93182.1"/>
    </source>
</evidence>
<feature type="transmembrane region" description="Helical" evidence="4">
    <location>
        <begin position="47"/>
        <end position="63"/>
    </location>
</feature>
<dbReference type="Proteomes" id="UP000036938">
    <property type="component" value="Unassembled WGS sequence"/>
</dbReference>
<keyword evidence="1 4" id="KW-0812">Transmembrane</keyword>
<keyword evidence="3 4" id="KW-0472">Membrane</keyword>
<protein>
    <recommendedName>
        <fullName evidence="5">HIG1 domain-containing protein</fullName>
    </recommendedName>
</protein>
<keyword evidence="7" id="KW-1185">Reference proteome</keyword>
<organism evidence="6 7">
    <name type="scientific">Pseudaestuariivita atlantica</name>
    <dbReference type="NCBI Taxonomy" id="1317121"/>
    <lineage>
        <taxon>Bacteria</taxon>
        <taxon>Pseudomonadati</taxon>
        <taxon>Pseudomonadota</taxon>
        <taxon>Alphaproteobacteria</taxon>
        <taxon>Rhodobacterales</taxon>
        <taxon>Paracoccaceae</taxon>
        <taxon>Pseudaestuariivita</taxon>
    </lineage>
</organism>
<evidence type="ECO:0000256" key="4">
    <source>
        <dbReference type="SAM" id="Phobius"/>
    </source>
</evidence>
<keyword evidence="2 4" id="KW-1133">Transmembrane helix</keyword>
<feature type="transmembrane region" description="Helical" evidence="4">
    <location>
        <begin position="6"/>
        <end position="26"/>
    </location>
</feature>
<dbReference type="NCBIfam" id="NF033233">
    <property type="entry name" value="twin_helix"/>
    <property type="match status" value="1"/>
</dbReference>
<reference evidence="6 7" key="1">
    <citation type="journal article" date="2015" name="Int. J. Syst. Evol. Microbiol.">
        <title>Aestuariivita atlantica sp. nov., isolated from deep sea sediment of the Atlantic Ocean.</title>
        <authorList>
            <person name="Li G."/>
            <person name="Lai Q."/>
            <person name="Du Y."/>
            <person name="Liu X."/>
            <person name="Sun F."/>
            <person name="Shao Z."/>
        </authorList>
    </citation>
    <scope>NUCLEOTIDE SEQUENCE [LARGE SCALE GENOMIC DNA]</scope>
    <source>
        <strain evidence="6 7">22II-S11-z3</strain>
    </source>
</reference>
<evidence type="ECO:0000259" key="5">
    <source>
        <dbReference type="PROSITE" id="PS51503"/>
    </source>
</evidence>
<dbReference type="OrthoDB" id="7284889at2"/>
<evidence type="ECO:0000256" key="1">
    <source>
        <dbReference type="ARBA" id="ARBA00022692"/>
    </source>
</evidence>
<gene>
    <name evidence="6" type="ORF">ATO11_12020</name>
</gene>
<sequence length="69" mass="7592">MLDDPLFIVVAVAVLAVAGILIFGIGTFAKGGEFNRRNANKIMRWRLAAQFIAVLLILLFVYVRRQSGG</sequence>
<dbReference type="AlphaFoldDB" id="A0A0L1JN96"/>
<dbReference type="RefSeq" id="WP_050531139.1">
    <property type="nucleotide sequence ID" value="NZ_AQQZ01000005.1"/>
</dbReference>
<evidence type="ECO:0000313" key="7">
    <source>
        <dbReference type="Proteomes" id="UP000036938"/>
    </source>
</evidence>
<evidence type="ECO:0000256" key="2">
    <source>
        <dbReference type="ARBA" id="ARBA00022989"/>
    </source>
</evidence>
<evidence type="ECO:0000256" key="3">
    <source>
        <dbReference type="ARBA" id="ARBA00023136"/>
    </source>
</evidence>